<feature type="compositionally biased region" description="Low complexity" evidence="1">
    <location>
        <begin position="36"/>
        <end position="46"/>
    </location>
</feature>
<keyword evidence="3" id="KW-1185">Reference proteome</keyword>
<name>A0A9P6UTD2_9FUNG</name>
<proteinExistence type="predicted"/>
<accession>A0A9P6UTD2</accession>
<feature type="region of interest" description="Disordered" evidence="1">
    <location>
        <begin position="495"/>
        <end position="523"/>
    </location>
</feature>
<dbReference type="SUPFAM" id="SSF52058">
    <property type="entry name" value="L domain-like"/>
    <property type="match status" value="1"/>
</dbReference>
<protein>
    <submittedName>
        <fullName evidence="2">Uncharacterized protein</fullName>
    </submittedName>
</protein>
<evidence type="ECO:0000256" key="1">
    <source>
        <dbReference type="SAM" id="MobiDB-lite"/>
    </source>
</evidence>
<evidence type="ECO:0000313" key="3">
    <source>
        <dbReference type="Proteomes" id="UP000823405"/>
    </source>
</evidence>
<sequence length="623" mass="68825">MNLPPIPIITLSEALPAPPSAQALTTQEDTHDNASQLQDLQQQQKQQQQTYSQQMAWKSEQKLVDEITTMFGPHLVEIAMKQDTIHPSDSSHEQQCAQGQPTSPCNSRLFTSCDSSTGAGSACVATMLVPGLEPRAVNLSHANGIFSAICLAWLQELKIVYRCCGFLSKGPGVGEGGISKACFLDAAAFSPLARRWSWTSEDQEKGEDEVDEEEAAAVDFSHCVTMEVLWIEDLDRNGQPHRLRSWRNSVKGLLALNGADGNSNREDCETEGVVPFPRDQGLILPGRLKSLTMVGLSANKFNFGWLRATPRLETLNIHGMRLRGFDDAQLPPLPARTLWDLDGVFLPRLQFLSIHHAPVQQFRFEVLKHCPQLVFLDIRDLSPSGIREALVYSDGERGATSASGSSGCGTSAGGDEGEEFILATKITTCRFEFLAHQQHKICQIHRKGTTGTSRGDDFAKGVITGAEMVKLLERYFPRLTHLYLDGVPAKLAIAITSGPPDPRKQQSPRPPQQQHQRPKDVPEVMPTAAAVAFTAVESETTIDDVTSRRAAELPWLKSVLLTREKVTVQEVLEYKLVPYMSDDDEGGDIEESLLRDSIMEQLGMKKHAVQYTFGTKTWQRIVS</sequence>
<reference evidence="2" key="1">
    <citation type="journal article" date="2020" name="Fungal Divers.">
        <title>Resolving the Mortierellaceae phylogeny through synthesis of multi-gene phylogenetics and phylogenomics.</title>
        <authorList>
            <person name="Vandepol N."/>
            <person name="Liber J."/>
            <person name="Desiro A."/>
            <person name="Na H."/>
            <person name="Kennedy M."/>
            <person name="Barry K."/>
            <person name="Grigoriev I.V."/>
            <person name="Miller A.N."/>
            <person name="O'Donnell K."/>
            <person name="Stajich J.E."/>
            <person name="Bonito G."/>
        </authorList>
    </citation>
    <scope>NUCLEOTIDE SEQUENCE</scope>
    <source>
        <strain evidence="2">NVP60</strain>
    </source>
</reference>
<dbReference type="InterPro" id="IPR032675">
    <property type="entry name" value="LRR_dom_sf"/>
</dbReference>
<feature type="region of interest" description="Disordered" evidence="1">
    <location>
        <begin position="17"/>
        <end position="46"/>
    </location>
</feature>
<dbReference type="Gene3D" id="3.80.10.10">
    <property type="entry name" value="Ribonuclease Inhibitor"/>
    <property type="match status" value="1"/>
</dbReference>
<evidence type="ECO:0000313" key="2">
    <source>
        <dbReference type="EMBL" id="KAG0318759.1"/>
    </source>
</evidence>
<gene>
    <name evidence="2" type="ORF">BGZ97_003282</name>
</gene>
<dbReference type="AlphaFoldDB" id="A0A9P6UTD2"/>
<dbReference type="OrthoDB" id="2422403at2759"/>
<organism evidence="2 3">
    <name type="scientific">Linnemannia gamsii</name>
    <dbReference type="NCBI Taxonomy" id="64522"/>
    <lineage>
        <taxon>Eukaryota</taxon>
        <taxon>Fungi</taxon>
        <taxon>Fungi incertae sedis</taxon>
        <taxon>Mucoromycota</taxon>
        <taxon>Mortierellomycotina</taxon>
        <taxon>Mortierellomycetes</taxon>
        <taxon>Mortierellales</taxon>
        <taxon>Mortierellaceae</taxon>
        <taxon>Linnemannia</taxon>
    </lineage>
</organism>
<comment type="caution">
    <text evidence="2">The sequence shown here is derived from an EMBL/GenBank/DDBJ whole genome shotgun (WGS) entry which is preliminary data.</text>
</comment>
<dbReference type="Proteomes" id="UP000823405">
    <property type="component" value="Unassembled WGS sequence"/>
</dbReference>
<dbReference type="EMBL" id="JAAAIN010000177">
    <property type="protein sequence ID" value="KAG0318759.1"/>
    <property type="molecule type" value="Genomic_DNA"/>
</dbReference>